<proteinExistence type="predicted"/>
<dbReference type="EMBL" id="SMTG01000002">
    <property type="protein sequence ID" value="TDK33908.1"/>
    <property type="molecule type" value="Genomic_DNA"/>
</dbReference>
<dbReference type="PROSITE" id="PS51257">
    <property type="entry name" value="PROKAR_LIPOPROTEIN"/>
    <property type="match status" value="1"/>
</dbReference>
<gene>
    <name evidence="3" type="ORF">E2F49_07975</name>
</gene>
<comment type="caution">
    <text evidence="3">The sequence shown here is derived from an EMBL/GenBank/DDBJ whole genome shotgun (WGS) entry which is preliminary data.</text>
</comment>
<dbReference type="AlphaFoldDB" id="A0A4R5UF09"/>
<evidence type="ECO:0008006" key="5">
    <source>
        <dbReference type="Google" id="ProtNLM"/>
    </source>
</evidence>
<evidence type="ECO:0000256" key="2">
    <source>
        <dbReference type="SAM" id="SignalP"/>
    </source>
</evidence>
<accession>A0A4R5UF09</accession>
<reference evidence="3 4" key="1">
    <citation type="submission" date="2019-03" db="EMBL/GenBank/DDBJ databases">
        <title>Luteimonas zhaokaii sp.nov., isolated from the rectal contents of Plateau pika in Yushu, Qinghai Province, China.</title>
        <authorList>
            <person name="Zhang G."/>
        </authorList>
    </citation>
    <scope>NUCLEOTIDE SEQUENCE [LARGE SCALE GENOMIC DNA]</scope>
    <source>
        <strain evidence="3 4">THG-MD21</strain>
    </source>
</reference>
<name>A0A4R5UF09_9GAMM</name>
<feature type="signal peptide" evidence="2">
    <location>
        <begin position="1"/>
        <end position="18"/>
    </location>
</feature>
<protein>
    <recommendedName>
        <fullName evidence="5">Secreted protein</fullName>
    </recommendedName>
</protein>
<keyword evidence="4" id="KW-1185">Reference proteome</keyword>
<evidence type="ECO:0000313" key="3">
    <source>
        <dbReference type="EMBL" id="TDK33908.1"/>
    </source>
</evidence>
<feature type="compositionally biased region" description="Polar residues" evidence="1">
    <location>
        <begin position="155"/>
        <end position="164"/>
    </location>
</feature>
<organism evidence="3 4">
    <name type="scientific">Luteimonas terrae</name>
    <dbReference type="NCBI Taxonomy" id="1530191"/>
    <lineage>
        <taxon>Bacteria</taxon>
        <taxon>Pseudomonadati</taxon>
        <taxon>Pseudomonadota</taxon>
        <taxon>Gammaproteobacteria</taxon>
        <taxon>Lysobacterales</taxon>
        <taxon>Lysobacteraceae</taxon>
        <taxon>Luteimonas</taxon>
    </lineage>
</organism>
<feature type="chain" id="PRO_5020312884" description="Secreted protein" evidence="2">
    <location>
        <begin position="19"/>
        <end position="231"/>
    </location>
</feature>
<evidence type="ECO:0000313" key="4">
    <source>
        <dbReference type="Proteomes" id="UP000295543"/>
    </source>
</evidence>
<feature type="region of interest" description="Disordered" evidence="1">
    <location>
        <begin position="136"/>
        <end position="164"/>
    </location>
</feature>
<evidence type="ECO:0000256" key="1">
    <source>
        <dbReference type="SAM" id="MobiDB-lite"/>
    </source>
</evidence>
<keyword evidence="2" id="KW-0732">Signal</keyword>
<dbReference type="OrthoDB" id="1524207at2"/>
<dbReference type="Proteomes" id="UP000295543">
    <property type="component" value="Unassembled WGS sequence"/>
</dbReference>
<dbReference type="RefSeq" id="WP_133393303.1">
    <property type="nucleotide sequence ID" value="NZ_SMTG01000002.1"/>
</dbReference>
<sequence>MNTIPLRLALITSAFALAACGNNAPAEADRPAAANPTADAAAAAAAVDAATQRVPADEFLAAIARHCGEAFAGRIITNEPAPAPGAEPDPFEGKELVMHVRDCSNRKEELRIPFHVGDDHSRTWILTRTEHGLRLKHDHRKPDGSEDPVTMYGGESQNAGTAQRQEFPVDAESIALFEKEGLSASVTNTWAMEIEPGKRFVYELARPGGRKFQVEFDLTKTVAAPPTPWGY</sequence>